<comment type="caution">
    <text evidence="9">The sequence shown here is derived from an EMBL/GenBank/DDBJ whole genome shotgun (WGS) entry which is preliminary data.</text>
</comment>
<keyword evidence="5" id="KW-0749">Sporulation</keyword>
<protein>
    <recommendedName>
        <fullName evidence="3">N-acetylmuramoyl-L-alanine amidase</fullName>
        <ecNumber evidence="3">3.5.1.28</ecNumber>
    </recommendedName>
</protein>
<dbReference type="PANTHER" id="PTHR30417">
    <property type="entry name" value="N-ACETYLMURAMOYL-L-ALANINE AMIDASE AMID"/>
    <property type="match status" value="1"/>
</dbReference>
<evidence type="ECO:0000256" key="2">
    <source>
        <dbReference type="ARBA" id="ARBA00007553"/>
    </source>
</evidence>
<dbReference type="GO" id="GO:0030435">
    <property type="term" value="P:sporulation resulting in formation of a cellular spore"/>
    <property type="evidence" value="ECO:0007669"/>
    <property type="project" value="UniProtKB-KW"/>
</dbReference>
<dbReference type="GO" id="GO:0008745">
    <property type="term" value="F:N-acetylmuramoyl-L-alanine amidase activity"/>
    <property type="evidence" value="ECO:0007669"/>
    <property type="project" value="UniProtKB-EC"/>
</dbReference>
<evidence type="ECO:0000256" key="3">
    <source>
        <dbReference type="ARBA" id="ARBA00011901"/>
    </source>
</evidence>
<feature type="domain" description="N-acetylmuramoyl-L-alanine amidase" evidence="8">
    <location>
        <begin position="20"/>
        <end position="168"/>
    </location>
</feature>
<dbReference type="Gene3D" id="3.40.80.10">
    <property type="entry name" value="Peptidoglycan recognition protein-like"/>
    <property type="match status" value="1"/>
</dbReference>
<keyword evidence="4" id="KW-0378">Hydrolase</keyword>
<proteinExistence type="inferred from homology"/>
<reference evidence="9" key="1">
    <citation type="submission" date="2021-03" db="EMBL/GenBank/DDBJ databases">
        <title>Antimicrobial resistance genes in bacteria isolated from Japanese honey, and their potential for conferring macrolide and lincosamide resistance in the American foulbrood pathogen Paenibacillus larvae.</title>
        <authorList>
            <person name="Okamoto M."/>
            <person name="Kumagai M."/>
            <person name="Kanamori H."/>
            <person name="Takamatsu D."/>
        </authorList>
    </citation>
    <scope>NUCLEOTIDE SEQUENCE</scope>
    <source>
        <strain evidence="9">J40TS1</strain>
    </source>
</reference>
<dbReference type="Proteomes" id="UP000683139">
    <property type="component" value="Unassembled WGS sequence"/>
</dbReference>
<dbReference type="AlphaFoldDB" id="A0A920CWM8"/>
<evidence type="ECO:0000313" key="10">
    <source>
        <dbReference type="Proteomes" id="UP000683139"/>
    </source>
</evidence>
<dbReference type="CDD" id="cd06583">
    <property type="entry name" value="PGRP"/>
    <property type="match status" value="1"/>
</dbReference>
<sequence length="237" mass="26841">MSNAKYTYRKAHIPRGTACNRRPGLALSAATITIHNTGNPTSTAAGERGWLTNPVNDRTASYHIVVDAKEAIEVLPLNEVAWHAGDGSGAKSGNRTSIGIEICERDVDLGGYAQTLTNAVDLVAKMLHERGWGVDRLRRHYDWNGKNCPRLMNIDNKWTGWHQFKDRVNLRLGQLKGESESLNLTDYQWKVLQSNVKQLRERKIITDASWLEKVQQRTLTNSELNWLNNVIIMRLLK</sequence>
<evidence type="ECO:0000256" key="5">
    <source>
        <dbReference type="ARBA" id="ARBA00022969"/>
    </source>
</evidence>
<dbReference type="Pfam" id="PF01510">
    <property type="entry name" value="Amidase_2"/>
    <property type="match status" value="1"/>
</dbReference>
<keyword evidence="6" id="KW-0178">Competence</keyword>
<evidence type="ECO:0000313" key="9">
    <source>
        <dbReference type="EMBL" id="GIP14408.1"/>
    </source>
</evidence>
<evidence type="ECO:0000256" key="6">
    <source>
        <dbReference type="ARBA" id="ARBA00023287"/>
    </source>
</evidence>
<dbReference type="GO" id="GO:0009254">
    <property type="term" value="P:peptidoglycan turnover"/>
    <property type="evidence" value="ECO:0007669"/>
    <property type="project" value="TreeGrafter"/>
</dbReference>
<keyword evidence="10" id="KW-1185">Reference proteome</keyword>
<dbReference type="GO" id="GO:0030420">
    <property type="term" value="P:establishment of competence for transformation"/>
    <property type="evidence" value="ECO:0007669"/>
    <property type="project" value="UniProtKB-KW"/>
</dbReference>
<organism evidence="9 10">
    <name type="scientific">Paenibacillus montaniterrae</name>
    <dbReference type="NCBI Taxonomy" id="429341"/>
    <lineage>
        <taxon>Bacteria</taxon>
        <taxon>Bacillati</taxon>
        <taxon>Bacillota</taxon>
        <taxon>Bacilli</taxon>
        <taxon>Bacillales</taxon>
        <taxon>Paenibacillaceae</taxon>
        <taxon>Paenibacillus</taxon>
    </lineage>
</organism>
<accession>A0A920CWM8</accession>
<dbReference type="InterPro" id="IPR051206">
    <property type="entry name" value="NAMLAA_amidase_2"/>
</dbReference>
<dbReference type="RefSeq" id="WP_213512574.1">
    <property type="nucleotide sequence ID" value="NZ_BOSE01000001.1"/>
</dbReference>
<dbReference type="SUPFAM" id="SSF55846">
    <property type="entry name" value="N-acetylmuramoyl-L-alanine amidase-like"/>
    <property type="match status" value="1"/>
</dbReference>
<dbReference type="PANTHER" id="PTHR30417:SF11">
    <property type="entry name" value="N-ACETYLMURAMOYL-L-ALANINE AMIDASE XLYA"/>
    <property type="match status" value="1"/>
</dbReference>
<comment type="catalytic activity">
    <reaction evidence="1">
        <text>Hydrolyzes the link between N-acetylmuramoyl residues and L-amino acid residues in certain cell-wall glycopeptides.</text>
        <dbReference type="EC" id="3.5.1.28"/>
    </reaction>
</comment>
<dbReference type="SMART" id="SM00644">
    <property type="entry name" value="Ami_2"/>
    <property type="match status" value="1"/>
</dbReference>
<comment type="similarity">
    <text evidence="2">Belongs to the N-acetylmuramoyl-L-alanine amidase 2 family.</text>
</comment>
<dbReference type="GO" id="GO:0009253">
    <property type="term" value="P:peptidoglycan catabolic process"/>
    <property type="evidence" value="ECO:0007669"/>
    <property type="project" value="InterPro"/>
</dbReference>
<evidence type="ECO:0000256" key="4">
    <source>
        <dbReference type="ARBA" id="ARBA00022801"/>
    </source>
</evidence>
<evidence type="ECO:0000256" key="1">
    <source>
        <dbReference type="ARBA" id="ARBA00001561"/>
    </source>
</evidence>
<keyword evidence="7" id="KW-0961">Cell wall biogenesis/degradation</keyword>
<dbReference type="InterPro" id="IPR002502">
    <property type="entry name" value="Amidase_domain"/>
</dbReference>
<dbReference type="EC" id="3.5.1.28" evidence="3"/>
<gene>
    <name evidence="9" type="ORF">J40TS1_00500</name>
</gene>
<dbReference type="InterPro" id="IPR036505">
    <property type="entry name" value="Amidase/PGRP_sf"/>
</dbReference>
<evidence type="ECO:0000259" key="8">
    <source>
        <dbReference type="SMART" id="SM00644"/>
    </source>
</evidence>
<evidence type="ECO:0000256" key="7">
    <source>
        <dbReference type="ARBA" id="ARBA00023316"/>
    </source>
</evidence>
<name>A0A920CWM8_9BACL</name>
<dbReference type="EMBL" id="BOSE01000001">
    <property type="protein sequence ID" value="GIP14408.1"/>
    <property type="molecule type" value="Genomic_DNA"/>
</dbReference>
<dbReference type="GO" id="GO:0071555">
    <property type="term" value="P:cell wall organization"/>
    <property type="evidence" value="ECO:0007669"/>
    <property type="project" value="UniProtKB-KW"/>
</dbReference>